<evidence type="ECO:0000259" key="1">
    <source>
        <dbReference type="Pfam" id="PF01637"/>
    </source>
</evidence>
<dbReference type="Pfam" id="PF01637">
    <property type="entry name" value="ATPase_2"/>
    <property type="match status" value="1"/>
</dbReference>
<dbReference type="AlphaFoldDB" id="A0A7J4J0Q2"/>
<comment type="caution">
    <text evidence="3">The sequence shown here is derived from an EMBL/GenBank/DDBJ whole genome shotgun (WGS) entry which is preliminary data.</text>
</comment>
<evidence type="ECO:0000313" key="4">
    <source>
        <dbReference type="Proteomes" id="UP000565078"/>
    </source>
</evidence>
<dbReference type="InterPro" id="IPR036390">
    <property type="entry name" value="WH_DNA-bd_sf"/>
</dbReference>
<keyword evidence="3" id="KW-0067">ATP-binding</keyword>
<dbReference type="InterPro" id="IPR004256">
    <property type="entry name" value="DUF234"/>
</dbReference>
<dbReference type="GO" id="GO:0003700">
    <property type="term" value="F:DNA-binding transcription factor activity"/>
    <property type="evidence" value="ECO:0007669"/>
    <property type="project" value="InterPro"/>
</dbReference>
<sequence>MEHSFVDRERERQFLETLASRKGAQLVVVYGRRRAGKTMLTSRFVSEKKGIYYLCSKGGEKEQLELLSFRLADHFRDEGLRSRPIQNWGQFFDYLATRAASRFFTEFDEFPFLIEANPAVPSIFQKYWDEKLSKTQVYMILCGSSIGMMESKVLGYRSPLYGRRSGQWKLEPLEFRHVAEFFPAKTPFERIMEIYAVAGGMPFYLRSMDGDKTALENIMESVASKGMPLSEEGEYLVREELPEPATYFSILHAIASGKTRQNEIADHAGMKATAITRYLANLIRLRLIERTAPITEKIKSKKALYVISDNFLRFWFTFIYPNKSYLEEENYQKLRELISAGFNAFVGRAFEGVCMQFLCRLKSKGGISFDRAGRWWGAKRTESGERETAEIDIVLLEGDFKIILCECKWKNNVNAAEIAKTIEGKAELVMWNAALRKDEYLIFAKSFSKKITEFNGRKTRCYDIQDMEKMLRD</sequence>
<dbReference type="Pfam" id="PF03008">
    <property type="entry name" value="DUF234"/>
    <property type="match status" value="1"/>
</dbReference>
<dbReference type="InterPro" id="IPR036388">
    <property type="entry name" value="WH-like_DNA-bd_sf"/>
</dbReference>
<dbReference type="PANTHER" id="PTHR34704">
    <property type="entry name" value="ATPASE"/>
    <property type="match status" value="1"/>
</dbReference>
<accession>A0A7J4J0Q2</accession>
<reference evidence="4" key="1">
    <citation type="journal article" date="2020" name="bioRxiv">
        <title>A rank-normalized archaeal taxonomy based on genome phylogeny resolves widespread incomplete and uneven classifications.</title>
        <authorList>
            <person name="Rinke C."/>
            <person name="Chuvochina M."/>
            <person name="Mussig A.J."/>
            <person name="Chaumeil P.-A."/>
            <person name="Waite D.W."/>
            <person name="Whitman W.B."/>
            <person name="Parks D.H."/>
            <person name="Hugenholtz P."/>
        </authorList>
    </citation>
    <scope>NUCLEOTIDE SEQUENCE [LARGE SCALE GENOMIC DNA]</scope>
</reference>
<gene>
    <name evidence="3" type="ORF">HA254_04730</name>
</gene>
<protein>
    <submittedName>
        <fullName evidence="3">ATP-binding protein</fullName>
    </submittedName>
</protein>
<dbReference type="GO" id="GO:0005524">
    <property type="term" value="F:ATP binding"/>
    <property type="evidence" value="ECO:0007669"/>
    <property type="project" value="UniProtKB-KW"/>
</dbReference>
<dbReference type="EMBL" id="DUGC01000072">
    <property type="protein sequence ID" value="HIH09945.1"/>
    <property type="molecule type" value="Genomic_DNA"/>
</dbReference>
<keyword evidence="3" id="KW-0547">Nucleotide-binding</keyword>
<evidence type="ECO:0000259" key="2">
    <source>
        <dbReference type="Pfam" id="PF03008"/>
    </source>
</evidence>
<dbReference type="Gene3D" id="1.10.10.10">
    <property type="entry name" value="Winged helix-like DNA-binding domain superfamily/Winged helix DNA-binding domain"/>
    <property type="match status" value="1"/>
</dbReference>
<organism evidence="3 4">
    <name type="scientific">Candidatus Iainarchaeum sp</name>
    <dbReference type="NCBI Taxonomy" id="3101447"/>
    <lineage>
        <taxon>Archaea</taxon>
        <taxon>Candidatus Iainarchaeota</taxon>
        <taxon>Candidatus Iainarchaeia</taxon>
        <taxon>Candidatus Iainarchaeales</taxon>
        <taxon>Candidatus Iainarchaeaceae</taxon>
        <taxon>Candidatus Iainarchaeum</taxon>
    </lineage>
</organism>
<dbReference type="InterPro" id="IPR027417">
    <property type="entry name" value="P-loop_NTPase"/>
</dbReference>
<name>A0A7J4J0Q2_9ARCH</name>
<feature type="domain" description="ATPase" evidence="1">
    <location>
        <begin position="5"/>
        <end position="206"/>
    </location>
</feature>
<dbReference type="InterPro" id="IPR011579">
    <property type="entry name" value="ATPase_dom"/>
</dbReference>
<dbReference type="Proteomes" id="UP000565078">
    <property type="component" value="Unassembled WGS sequence"/>
</dbReference>
<dbReference type="PANTHER" id="PTHR34704:SF1">
    <property type="entry name" value="ATPASE"/>
    <property type="match status" value="1"/>
</dbReference>
<evidence type="ECO:0000313" key="3">
    <source>
        <dbReference type="EMBL" id="HIH09945.1"/>
    </source>
</evidence>
<proteinExistence type="predicted"/>
<feature type="domain" description="DUF234" evidence="2">
    <location>
        <begin position="315"/>
        <end position="415"/>
    </location>
</feature>
<dbReference type="SUPFAM" id="SSF52540">
    <property type="entry name" value="P-loop containing nucleoside triphosphate hydrolases"/>
    <property type="match status" value="1"/>
</dbReference>
<dbReference type="SUPFAM" id="SSF46785">
    <property type="entry name" value="Winged helix' DNA-binding domain"/>
    <property type="match status" value="1"/>
</dbReference>
<dbReference type="Gene3D" id="3.40.50.300">
    <property type="entry name" value="P-loop containing nucleotide triphosphate hydrolases"/>
    <property type="match status" value="1"/>
</dbReference>